<protein>
    <submittedName>
        <fullName evidence="1">Uncharacterized protein</fullName>
    </submittedName>
</protein>
<name>A0A0E9T2M6_ANGAN</name>
<organism evidence="1">
    <name type="scientific">Anguilla anguilla</name>
    <name type="common">European freshwater eel</name>
    <name type="synonym">Muraena anguilla</name>
    <dbReference type="NCBI Taxonomy" id="7936"/>
    <lineage>
        <taxon>Eukaryota</taxon>
        <taxon>Metazoa</taxon>
        <taxon>Chordata</taxon>
        <taxon>Craniata</taxon>
        <taxon>Vertebrata</taxon>
        <taxon>Euteleostomi</taxon>
        <taxon>Actinopterygii</taxon>
        <taxon>Neopterygii</taxon>
        <taxon>Teleostei</taxon>
        <taxon>Anguilliformes</taxon>
        <taxon>Anguillidae</taxon>
        <taxon>Anguilla</taxon>
    </lineage>
</organism>
<sequence>MSQPAAPLQLFTWHPGYICLYAGQLKLQTDTKYCWAAIHFLI</sequence>
<evidence type="ECO:0000313" key="1">
    <source>
        <dbReference type="EMBL" id="JAH46933.1"/>
    </source>
</evidence>
<proteinExistence type="predicted"/>
<accession>A0A0E9T2M6</accession>
<reference evidence="1" key="2">
    <citation type="journal article" date="2015" name="Fish Shellfish Immunol.">
        <title>Early steps in the European eel (Anguilla anguilla)-Vibrio vulnificus interaction in the gills: Role of the RtxA13 toxin.</title>
        <authorList>
            <person name="Callol A."/>
            <person name="Pajuelo D."/>
            <person name="Ebbesson L."/>
            <person name="Teles M."/>
            <person name="MacKenzie S."/>
            <person name="Amaro C."/>
        </authorList>
    </citation>
    <scope>NUCLEOTIDE SEQUENCE</scope>
</reference>
<reference evidence="1" key="1">
    <citation type="submission" date="2014-11" db="EMBL/GenBank/DDBJ databases">
        <authorList>
            <person name="Amaro Gonzalez C."/>
        </authorList>
    </citation>
    <scope>NUCLEOTIDE SEQUENCE</scope>
</reference>
<dbReference type="AlphaFoldDB" id="A0A0E9T2M6"/>
<dbReference type="EMBL" id="GBXM01061644">
    <property type="protein sequence ID" value="JAH46933.1"/>
    <property type="molecule type" value="Transcribed_RNA"/>
</dbReference>